<comment type="caution">
    <text evidence="1">The sequence shown here is derived from an EMBL/GenBank/DDBJ whole genome shotgun (WGS) entry which is preliminary data.</text>
</comment>
<reference evidence="1 2" key="1">
    <citation type="submission" date="2019-12" db="EMBL/GenBank/DDBJ databases">
        <title>Novel species isolated from a subtropical stream in China.</title>
        <authorList>
            <person name="Lu H."/>
        </authorList>
    </citation>
    <scope>NUCLEOTIDE SEQUENCE [LARGE SCALE GENOMIC DNA]</scope>
    <source>
        <strain evidence="1 2">FT134W</strain>
    </source>
</reference>
<accession>A0A7X4H830</accession>
<sequence length="29" mass="3520">MTRLGPDAVGWIESEINAWIYLRMKYRHL</sequence>
<organism evidence="1 2">
    <name type="scientific">Duganella margarita</name>
    <dbReference type="NCBI Taxonomy" id="2692170"/>
    <lineage>
        <taxon>Bacteria</taxon>
        <taxon>Pseudomonadati</taxon>
        <taxon>Pseudomonadota</taxon>
        <taxon>Betaproteobacteria</taxon>
        <taxon>Burkholderiales</taxon>
        <taxon>Oxalobacteraceae</taxon>
        <taxon>Telluria group</taxon>
        <taxon>Duganella</taxon>
    </lineage>
</organism>
<dbReference type="EMBL" id="WWCR01000063">
    <property type="protein sequence ID" value="MYM76064.1"/>
    <property type="molecule type" value="Genomic_DNA"/>
</dbReference>
<dbReference type="Pfam" id="PF05930">
    <property type="entry name" value="Phage_AlpA"/>
    <property type="match status" value="1"/>
</dbReference>
<protein>
    <submittedName>
        <fullName evidence="1">AlpA family phage regulatory protein</fullName>
    </submittedName>
</protein>
<dbReference type="Proteomes" id="UP000469734">
    <property type="component" value="Unassembled WGS sequence"/>
</dbReference>
<dbReference type="RefSeq" id="WP_161052572.1">
    <property type="nucleotide sequence ID" value="NZ_WWCR01000063.1"/>
</dbReference>
<evidence type="ECO:0000313" key="1">
    <source>
        <dbReference type="EMBL" id="MYM76064.1"/>
    </source>
</evidence>
<proteinExistence type="predicted"/>
<evidence type="ECO:0000313" key="2">
    <source>
        <dbReference type="Proteomes" id="UP000469734"/>
    </source>
</evidence>
<dbReference type="AlphaFoldDB" id="A0A7X4H830"/>
<gene>
    <name evidence="1" type="ORF">GTP56_28270</name>
</gene>
<dbReference type="InterPro" id="IPR010260">
    <property type="entry name" value="AlpA"/>
</dbReference>
<name>A0A7X4H830_9BURK</name>